<sequence length="73" mass="7990">MITATNILPLRGLAGNAADLGNSGRIRSAKILFLQLRKSIFRTPDKIPEKPPTFRSEILEPAEGMSLPTMLLT</sequence>
<dbReference type="KEGG" id="dmm:dnm_071980"/>
<reference evidence="1" key="1">
    <citation type="journal article" date="2021" name="Microb. Physiol.">
        <title>Proteogenomic Insights into the Physiology of Marine, Sulfate-Reducing, Filamentous Desulfonema limicola and Desulfonema magnum.</title>
        <authorList>
            <person name="Schnaars V."/>
            <person name="Wohlbrand L."/>
            <person name="Scheve S."/>
            <person name="Hinrichs C."/>
            <person name="Reinhardt R."/>
            <person name="Rabus R."/>
        </authorList>
    </citation>
    <scope>NUCLEOTIDE SEQUENCE</scope>
    <source>
        <strain evidence="1">4be13</strain>
    </source>
</reference>
<name>A0A975BT55_9BACT</name>
<evidence type="ECO:0000313" key="2">
    <source>
        <dbReference type="Proteomes" id="UP000663722"/>
    </source>
</evidence>
<evidence type="ECO:0000313" key="1">
    <source>
        <dbReference type="EMBL" id="QTA91133.1"/>
    </source>
</evidence>
<accession>A0A975BT55</accession>
<protein>
    <submittedName>
        <fullName evidence="1">Uncharacterized protein</fullName>
    </submittedName>
</protein>
<dbReference type="AlphaFoldDB" id="A0A975BT55"/>
<dbReference type="EMBL" id="CP061800">
    <property type="protein sequence ID" value="QTA91133.1"/>
    <property type="molecule type" value="Genomic_DNA"/>
</dbReference>
<dbReference type="Proteomes" id="UP000663722">
    <property type="component" value="Chromosome"/>
</dbReference>
<organism evidence="1 2">
    <name type="scientific">Desulfonema magnum</name>
    <dbReference type="NCBI Taxonomy" id="45655"/>
    <lineage>
        <taxon>Bacteria</taxon>
        <taxon>Pseudomonadati</taxon>
        <taxon>Thermodesulfobacteriota</taxon>
        <taxon>Desulfobacteria</taxon>
        <taxon>Desulfobacterales</taxon>
        <taxon>Desulfococcaceae</taxon>
        <taxon>Desulfonema</taxon>
    </lineage>
</organism>
<proteinExistence type="predicted"/>
<gene>
    <name evidence="1" type="ORF">dnm_071980</name>
</gene>
<keyword evidence="2" id="KW-1185">Reference proteome</keyword>